<dbReference type="RefSeq" id="WP_075065880.1">
    <property type="nucleotide sequence ID" value="NZ_LKAJ02000001.1"/>
</dbReference>
<evidence type="ECO:0000313" key="6">
    <source>
        <dbReference type="EMBL" id="KRG21496.1"/>
    </source>
</evidence>
<evidence type="ECO:0000256" key="3">
    <source>
        <dbReference type="ARBA" id="ARBA00018024"/>
    </source>
</evidence>
<dbReference type="STRING" id="295108.HT99x_01248"/>
<comment type="similarity">
    <text evidence="2 5">Belongs to the FliE family.</text>
</comment>
<reference evidence="7" key="2">
    <citation type="journal article" date="2016" name="Genome Announc.">
        <title>Draft Genome Sequences of Two Novel Amoeba-Resistant Intranuclear Bacteria, 'Candidatus Berkiella cookevillensis' and 'Candidatus Berkiella aquae'.</title>
        <authorList>
            <person name="Mehari Y.T."/>
            <person name="Arivett B.A."/>
            <person name="Farone A.L."/>
            <person name="Gunderson J.H."/>
            <person name="Farone M.B."/>
        </authorList>
    </citation>
    <scope>NUCLEOTIDE SEQUENCE</scope>
    <source>
        <strain evidence="7">HT99</strain>
    </source>
</reference>
<reference evidence="7" key="3">
    <citation type="submission" date="2021-06" db="EMBL/GenBank/DDBJ databases">
        <title>Genomic Description and Analysis of Intracellular Bacteria, Candidatus Berkiella cookevillensis and Candidatus Berkiella aquae.</title>
        <authorList>
            <person name="Kidane D.T."/>
            <person name="Mehari Y.T."/>
            <person name="Rice F.C."/>
            <person name="Arivett B.A."/>
            <person name="Farone A.L."/>
            <person name="Berk S.G."/>
            <person name="Farone M.B."/>
        </authorList>
    </citation>
    <scope>NUCLEOTIDE SEQUENCE</scope>
    <source>
        <strain evidence="7">HT99</strain>
    </source>
</reference>
<dbReference type="PRINTS" id="PR01006">
    <property type="entry name" value="FLGHOOKFLIE"/>
</dbReference>
<dbReference type="Proteomes" id="UP000051497">
    <property type="component" value="Unassembled WGS sequence"/>
</dbReference>
<dbReference type="PANTHER" id="PTHR34653">
    <property type="match status" value="1"/>
</dbReference>
<protein>
    <recommendedName>
        <fullName evidence="3 5">Flagellar hook-basal body complex protein FliE</fullName>
    </recommendedName>
</protein>
<dbReference type="GO" id="GO:0071973">
    <property type="term" value="P:bacterial-type flagellum-dependent cell motility"/>
    <property type="evidence" value="ECO:0007669"/>
    <property type="project" value="InterPro"/>
</dbReference>
<dbReference type="GO" id="GO:0009425">
    <property type="term" value="C:bacterial-type flagellum basal body"/>
    <property type="evidence" value="ECO:0007669"/>
    <property type="project" value="UniProtKB-SubCell"/>
</dbReference>
<dbReference type="PANTHER" id="PTHR34653:SF1">
    <property type="entry name" value="FLAGELLAR HOOK-BASAL BODY COMPLEX PROTEIN FLIE"/>
    <property type="match status" value="1"/>
</dbReference>
<organism evidence="6">
    <name type="scientific">Candidatus Berkiella aquae</name>
    <dbReference type="NCBI Taxonomy" id="295108"/>
    <lineage>
        <taxon>Bacteria</taxon>
        <taxon>Pseudomonadati</taxon>
        <taxon>Pseudomonadota</taxon>
        <taxon>Gammaproteobacteria</taxon>
        <taxon>Candidatus Berkiellales</taxon>
        <taxon>Candidatus Berkiellaceae</taxon>
        <taxon>Candidatus Berkiella</taxon>
    </lineage>
</organism>
<evidence type="ECO:0000313" key="8">
    <source>
        <dbReference type="Proteomes" id="UP000051497"/>
    </source>
</evidence>
<evidence type="ECO:0000256" key="5">
    <source>
        <dbReference type="HAMAP-Rule" id="MF_00724"/>
    </source>
</evidence>
<sequence>MNEIDANQLLLQMKIIAAKARNTEMSAGANPVGQSEFGQLLKNAINDANQMQNNASDLAKRFEEGDKNIHLTDVMIATQKAHLSLQAVSQVRNHVVSAYQDIMNMPI</sequence>
<proteinExistence type="inferred from homology"/>
<keyword evidence="4 5" id="KW-0975">Bacterial flagellum</keyword>
<reference evidence="6" key="1">
    <citation type="submission" date="2015-09" db="EMBL/GenBank/DDBJ databases">
        <title>Draft Genome Sequences of Two Novel Amoeba-resistant Intranuclear Bacteria, Candidatus Berkiella cookevillensis and Candidatus Berkiella aquae.</title>
        <authorList>
            <person name="Mehari Y.T."/>
            <person name="Arivett B.A."/>
            <person name="Farone A.L."/>
            <person name="Gunderson J.H."/>
            <person name="Farone M.B."/>
        </authorList>
    </citation>
    <scope>NUCLEOTIDE SEQUENCE [LARGE SCALE GENOMIC DNA]</scope>
    <source>
        <strain evidence="6">HT99</strain>
    </source>
</reference>
<name>A0A0Q9YZ55_9GAMM</name>
<gene>
    <name evidence="5 6" type="primary">fliE</name>
    <name evidence="7" type="ORF">HT99x_008265</name>
    <name evidence="6" type="ORF">HT99x_01248</name>
</gene>
<dbReference type="EMBL" id="LKAJ02000001">
    <property type="protein sequence ID" value="MCS5711427.1"/>
    <property type="molecule type" value="Genomic_DNA"/>
</dbReference>
<comment type="caution">
    <text evidence="6">The sequence shown here is derived from an EMBL/GenBank/DDBJ whole genome shotgun (WGS) entry which is preliminary data.</text>
</comment>
<evidence type="ECO:0000256" key="2">
    <source>
        <dbReference type="ARBA" id="ARBA00009272"/>
    </source>
</evidence>
<evidence type="ECO:0000256" key="4">
    <source>
        <dbReference type="ARBA" id="ARBA00023143"/>
    </source>
</evidence>
<dbReference type="AlphaFoldDB" id="A0A0Q9YZ55"/>
<keyword evidence="6" id="KW-0966">Cell projection</keyword>
<evidence type="ECO:0000313" key="7">
    <source>
        <dbReference type="EMBL" id="MCS5711427.1"/>
    </source>
</evidence>
<dbReference type="HAMAP" id="MF_00724">
    <property type="entry name" value="FliE"/>
    <property type="match status" value="1"/>
</dbReference>
<dbReference type="GO" id="GO:0003774">
    <property type="term" value="F:cytoskeletal motor activity"/>
    <property type="evidence" value="ECO:0007669"/>
    <property type="project" value="InterPro"/>
</dbReference>
<dbReference type="GO" id="GO:0005198">
    <property type="term" value="F:structural molecule activity"/>
    <property type="evidence" value="ECO:0007669"/>
    <property type="project" value="UniProtKB-UniRule"/>
</dbReference>
<evidence type="ECO:0000256" key="1">
    <source>
        <dbReference type="ARBA" id="ARBA00004117"/>
    </source>
</evidence>
<dbReference type="Pfam" id="PF02049">
    <property type="entry name" value="FliE"/>
    <property type="match status" value="1"/>
</dbReference>
<dbReference type="NCBIfam" id="TIGR00205">
    <property type="entry name" value="fliE"/>
    <property type="match status" value="1"/>
</dbReference>
<keyword evidence="8" id="KW-1185">Reference proteome</keyword>
<dbReference type="OrthoDB" id="8909229at2"/>
<dbReference type="InterPro" id="IPR001624">
    <property type="entry name" value="FliE"/>
</dbReference>
<keyword evidence="6" id="KW-0969">Cilium</keyword>
<dbReference type="EMBL" id="LKAJ01000004">
    <property type="protein sequence ID" value="KRG21496.1"/>
    <property type="molecule type" value="Genomic_DNA"/>
</dbReference>
<comment type="subcellular location">
    <subcellularLocation>
        <location evidence="1 5">Bacterial flagellum basal body</location>
    </subcellularLocation>
</comment>
<keyword evidence="6" id="KW-0282">Flagellum</keyword>
<accession>A0A0Q9YZ55</accession>